<dbReference type="GO" id="GO:0006281">
    <property type="term" value="P:DNA repair"/>
    <property type="evidence" value="ECO:0007669"/>
    <property type="project" value="UniProtKB-KW"/>
</dbReference>
<evidence type="ECO:0000256" key="8">
    <source>
        <dbReference type="ARBA" id="ARBA00034003"/>
    </source>
</evidence>
<evidence type="ECO:0000256" key="5">
    <source>
        <dbReference type="ARBA" id="ARBA00022741"/>
    </source>
</evidence>
<dbReference type="SUPFAM" id="SSF50249">
    <property type="entry name" value="Nucleic acid-binding proteins"/>
    <property type="match status" value="1"/>
</dbReference>
<protein>
    <recommendedName>
        <fullName evidence="9">DNA ligase</fullName>
        <ecNumber evidence="9">6.5.1.1</ecNumber>
    </recommendedName>
</protein>
<dbReference type="Pfam" id="PF04675">
    <property type="entry name" value="DNA_ligase_A_N"/>
    <property type="match status" value="1"/>
</dbReference>
<dbReference type="SUPFAM" id="SSF117018">
    <property type="entry name" value="ATP-dependent DNA ligase DNA-binding domain"/>
    <property type="match status" value="1"/>
</dbReference>
<evidence type="ECO:0000256" key="9">
    <source>
        <dbReference type="RuleBase" id="RU000617"/>
    </source>
</evidence>
<evidence type="ECO:0000256" key="4">
    <source>
        <dbReference type="ARBA" id="ARBA00022705"/>
    </source>
</evidence>
<keyword evidence="9" id="KW-0234">DNA repair</keyword>
<dbReference type="InterPro" id="IPR012308">
    <property type="entry name" value="DNA_ligase_ATP-dep_N"/>
</dbReference>
<dbReference type="InterPro" id="IPR036599">
    <property type="entry name" value="DNA_ligase_N_sf"/>
</dbReference>
<accession>A0A9W4SAE4</accession>
<dbReference type="SUPFAM" id="SSF56091">
    <property type="entry name" value="DNA ligase/mRNA capping enzyme, catalytic domain"/>
    <property type="match status" value="1"/>
</dbReference>
<evidence type="ECO:0000313" key="13">
    <source>
        <dbReference type="EMBL" id="CAI2162635.1"/>
    </source>
</evidence>
<dbReference type="CDD" id="cd07900">
    <property type="entry name" value="Adenylation_DNA_ligase_I_Euk"/>
    <property type="match status" value="1"/>
</dbReference>
<dbReference type="GO" id="GO:0003677">
    <property type="term" value="F:DNA binding"/>
    <property type="evidence" value="ECO:0007669"/>
    <property type="project" value="InterPro"/>
</dbReference>
<evidence type="ECO:0000256" key="7">
    <source>
        <dbReference type="ARBA" id="ARBA00023242"/>
    </source>
</evidence>
<dbReference type="Gene3D" id="3.30.1490.70">
    <property type="match status" value="1"/>
</dbReference>
<evidence type="ECO:0000256" key="6">
    <source>
        <dbReference type="ARBA" id="ARBA00022840"/>
    </source>
</evidence>
<dbReference type="GO" id="GO:0071897">
    <property type="term" value="P:DNA biosynthetic process"/>
    <property type="evidence" value="ECO:0007669"/>
    <property type="project" value="InterPro"/>
</dbReference>
<dbReference type="PROSITE" id="PS00697">
    <property type="entry name" value="DNA_LIGASE_A1"/>
    <property type="match status" value="1"/>
</dbReference>
<comment type="caution">
    <text evidence="13">The sequence shown here is derived from an EMBL/GenBank/DDBJ whole genome shotgun (WGS) entry which is preliminary data.</text>
</comment>
<dbReference type="GO" id="GO:0006273">
    <property type="term" value="P:lagging strand elongation"/>
    <property type="evidence" value="ECO:0007669"/>
    <property type="project" value="TreeGrafter"/>
</dbReference>
<feature type="region of interest" description="Disordered" evidence="11">
    <location>
        <begin position="1"/>
        <end position="82"/>
    </location>
</feature>
<dbReference type="InterPro" id="IPR012310">
    <property type="entry name" value="DNA_ligase_ATP-dep_cent"/>
</dbReference>
<keyword evidence="6 9" id="KW-0067">ATP-binding</keyword>
<dbReference type="InterPro" id="IPR016059">
    <property type="entry name" value="DNA_ligase_ATP-dep_CS"/>
</dbReference>
<evidence type="ECO:0000256" key="10">
    <source>
        <dbReference type="RuleBase" id="RU004196"/>
    </source>
</evidence>
<dbReference type="GO" id="GO:0006310">
    <property type="term" value="P:DNA recombination"/>
    <property type="evidence" value="ECO:0007669"/>
    <property type="project" value="UniProtKB-KW"/>
</dbReference>
<evidence type="ECO:0000256" key="3">
    <source>
        <dbReference type="ARBA" id="ARBA00022598"/>
    </source>
</evidence>
<feature type="compositionally biased region" description="Basic and acidic residues" evidence="11">
    <location>
        <begin position="40"/>
        <end position="55"/>
    </location>
</feature>
<dbReference type="FunFam" id="2.40.50.140:FF:000062">
    <property type="entry name" value="DNA ligase"/>
    <property type="match status" value="1"/>
</dbReference>
<evidence type="ECO:0000256" key="11">
    <source>
        <dbReference type="SAM" id="MobiDB-lite"/>
    </source>
</evidence>
<keyword evidence="9" id="KW-0233">DNA recombination</keyword>
<gene>
    <name evidence="13" type="ORF">FWILDA_LOCUS659</name>
</gene>
<keyword evidence="7" id="KW-0539">Nucleus</keyword>
<comment type="similarity">
    <text evidence="2 10">Belongs to the ATP-dependent DNA ligase family.</text>
</comment>
<dbReference type="InterPro" id="IPR012309">
    <property type="entry name" value="DNA_ligase_ATP-dep_C"/>
</dbReference>
<dbReference type="NCBIfam" id="TIGR00574">
    <property type="entry name" value="dnl1"/>
    <property type="match status" value="1"/>
</dbReference>
<proteinExistence type="inferred from homology"/>
<dbReference type="GO" id="GO:0005524">
    <property type="term" value="F:ATP binding"/>
    <property type="evidence" value="ECO:0007669"/>
    <property type="project" value="UniProtKB-KW"/>
</dbReference>
<dbReference type="CDD" id="cd07969">
    <property type="entry name" value="OBF_DNA_ligase_I"/>
    <property type="match status" value="1"/>
</dbReference>
<dbReference type="GO" id="GO:0003910">
    <property type="term" value="F:DNA ligase (ATP) activity"/>
    <property type="evidence" value="ECO:0007669"/>
    <property type="project" value="UniProtKB-EC"/>
</dbReference>
<dbReference type="PANTHER" id="PTHR45674">
    <property type="entry name" value="DNA LIGASE 1/3 FAMILY MEMBER"/>
    <property type="match status" value="1"/>
</dbReference>
<dbReference type="Pfam" id="PF01068">
    <property type="entry name" value="DNA_ligase_A_M"/>
    <property type="match status" value="1"/>
</dbReference>
<keyword evidence="14" id="KW-1185">Reference proteome</keyword>
<keyword evidence="3 9" id="KW-0436">Ligase</keyword>
<dbReference type="FunFam" id="3.30.470.30:FF:000002">
    <property type="entry name" value="DNA ligase"/>
    <property type="match status" value="1"/>
</dbReference>
<comment type="catalytic activity">
    <reaction evidence="8 9">
        <text>ATP + (deoxyribonucleotide)n-3'-hydroxyl + 5'-phospho-(deoxyribonucleotide)m = (deoxyribonucleotide)n+m + AMP + diphosphate.</text>
        <dbReference type="EC" id="6.5.1.1"/>
    </reaction>
</comment>
<dbReference type="InterPro" id="IPR012340">
    <property type="entry name" value="NA-bd_OB-fold"/>
</dbReference>
<dbReference type="Pfam" id="PF04679">
    <property type="entry name" value="DNA_ligase_A_C"/>
    <property type="match status" value="1"/>
</dbReference>
<dbReference type="OrthoDB" id="206088at2759"/>
<dbReference type="EC" id="6.5.1.1" evidence="9"/>
<dbReference type="Gene3D" id="1.10.3260.10">
    <property type="entry name" value="DNA ligase, ATP-dependent, N-terminal domain"/>
    <property type="match status" value="1"/>
</dbReference>
<comment type="subcellular location">
    <subcellularLocation>
        <location evidence="1">Nucleus</location>
    </subcellularLocation>
</comment>
<keyword evidence="4" id="KW-0235">DNA replication</keyword>
<reference evidence="13" key="1">
    <citation type="submission" date="2022-08" db="EMBL/GenBank/DDBJ databases">
        <authorList>
            <person name="Kallberg Y."/>
            <person name="Tangrot J."/>
            <person name="Rosling A."/>
        </authorList>
    </citation>
    <scope>NUCLEOTIDE SEQUENCE</scope>
    <source>
        <strain evidence="13">Wild A</strain>
    </source>
</reference>
<evidence type="ECO:0000256" key="2">
    <source>
        <dbReference type="ARBA" id="ARBA00007572"/>
    </source>
</evidence>
<dbReference type="AlphaFoldDB" id="A0A9W4SAE4"/>
<dbReference type="Gene3D" id="3.30.470.30">
    <property type="entry name" value="DNA ligase/mRNA capping enzyme"/>
    <property type="match status" value="1"/>
</dbReference>
<evidence type="ECO:0000256" key="1">
    <source>
        <dbReference type="ARBA" id="ARBA00004123"/>
    </source>
</evidence>
<keyword evidence="9" id="KW-0227">DNA damage</keyword>
<organism evidence="13 14">
    <name type="scientific">Funneliformis geosporum</name>
    <dbReference type="NCBI Taxonomy" id="1117311"/>
    <lineage>
        <taxon>Eukaryota</taxon>
        <taxon>Fungi</taxon>
        <taxon>Fungi incertae sedis</taxon>
        <taxon>Mucoromycota</taxon>
        <taxon>Glomeromycotina</taxon>
        <taxon>Glomeromycetes</taxon>
        <taxon>Glomerales</taxon>
        <taxon>Glomeraceae</taxon>
        <taxon>Funneliformis</taxon>
    </lineage>
</organism>
<name>A0A9W4SAE4_9GLOM</name>
<feature type="compositionally biased region" description="Basic residues" evidence="11">
    <location>
        <begin position="1"/>
        <end position="15"/>
    </location>
</feature>
<sequence>MKRKSTIKKAPTKKKVKEDKSQRNLEFYFNKQSKPTNETGSKKPEENSNKEENIKQIDTIDLTNSASEENSESNADNANDKELRVTVEQPEAVINLDTSDQSGTVFEKPASSITSIFNDSNIQSSKVTLNNNDESSSSSSKMSVDMDVLEFDPSKINWIGLKAPYSFLSDTFVIVEKTTSRLKIINCLTNMFRAIIYNDPDSVLPAVWLSSNAIAPSYEGIEIGIGSQILTKAVTSISGTTSKALKKYYDRYGDWGDVTYAAKVSIRTIVEHKPLTIEKVYKTLISISKLKGTGVIDQKADLVKKLLISCKGEEIRYLTRTLIQNLRIGAVRTTCLIALSHAFCLTRSTNMVISDSIDDKNRLFIENIKKEPRDSLNAKLKAAEKLLKEYYAQFPNYNGIVKFLLENPIEKLLDISYLTVGVPLKPMLGKITRDLGQIFKNLEGRSFNCEYKYDGQRAQIHMDADGKVSIFSRNLENMTDRFPDIVEMVPQFCMNNVESFILDCEVVAVELDGKIRNFQALTNRSRKNVELSSISIPIRILAFDLMYLNGESLLKKPLRERRDFLRTKFTEIPNRFTYVNHIESSDPEEIHSFFKESMEFGCEGIMVKVLDDPPKSLKSKTRMNLLSSYEPDKRIESWLKVKKDYVDGIGDSLDVVPIGAWYGNGRKAGWWSPILFAIYNPDRETFESVCKCMSGFSDDFYKELRLKYSEENGNISEYKKSYFDVDDGLRPDVWFEPSEVWEIKGADITISPVYKAAIGKVDQNKGLSLRFPRFVRVREDKGIEEATTSAQLAELFYNQVNERKEEIIEEEIDEEDAI</sequence>
<feature type="domain" description="ATP-dependent DNA ligase family profile" evidence="12">
    <location>
        <begin position="531"/>
        <end position="680"/>
    </location>
</feature>
<dbReference type="Proteomes" id="UP001153678">
    <property type="component" value="Unassembled WGS sequence"/>
</dbReference>
<evidence type="ECO:0000313" key="14">
    <source>
        <dbReference type="Proteomes" id="UP001153678"/>
    </source>
</evidence>
<dbReference type="EMBL" id="CAMKVN010000045">
    <property type="protein sequence ID" value="CAI2162635.1"/>
    <property type="molecule type" value="Genomic_DNA"/>
</dbReference>
<dbReference type="PROSITE" id="PS50160">
    <property type="entry name" value="DNA_LIGASE_A3"/>
    <property type="match status" value="1"/>
</dbReference>
<keyword evidence="5 9" id="KW-0547">Nucleotide-binding</keyword>
<feature type="compositionally biased region" description="Low complexity" evidence="11">
    <location>
        <begin position="64"/>
        <end position="77"/>
    </location>
</feature>
<dbReference type="GO" id="GO:0005634">
    <property type="term" value="C:nucleus"/>
    <property type="evidence" value="ECO:0007669"/>
    <property type="project" value="UniProtKB-SubCell"/>
</dbReference>
<evidence type="ECO:0000259" key="12">
    <source>
        <dbReference type="PROSITE" id="PS50160"/>
    </source>
</evidence>
<dbReference type="InterPro" id="IPR000977">
    <property type="entry name" value="DNA_ligase_ATP-dep"/>
</dbReference>
<dbReference type="InterPro" id="IPR050191">
    <property type="entry name" value="ATP-dep_DNA_ligase"/>
</dbReference>
<dbReference type="Gene3D" id="2.40.50.140">
    <property type="entry name" value="Nucleic acid-binding proteins"/>
    <property type="match status" value="1"/>
</dbReference>
<dbReference type="PANTHER" id="PTHR45674:SF9">
    <property type="entry name" value="DNA LIGASE 3"/>
    <property type="match status" value="1"/>
</dbReference>
<feature type="compositionally biased region" description="Polar residues" evidence="11">
    <location>
        <begin position="30"/>
        <end position="39"/>
    </location>
</feature>